<dbReference type="SUPFAM" id="SSF53474">
    <property type="entry name" value="alpha/beta-Hydrolases"/>
    <property type="match status" value="1"/>
</dbReference>
<name>A0A1G9V0J7_9ACTN</name>
<evidence type="ECO:0000313" key="3">
    <source>
        <dbReference type="EMBL" id="SDM65567.1"/>
    </source>
</evidence>
<dbReference type="InterPro" id="IPR000073">
    <property type="entry name" value="AB_hydrolase_1"/>
</dbReference>
<dbReference type="Proteomes" id="UP000198680">
    <property type="component" value="Unassembled WGS sequence"/>
</dbReference>
<dbReference type="STRING" id="1137991.SAMN05660642_03027"/>
<evidence type="ECO:0000256" key="1">
    <source>
        <dbReference type="SAM" id="MobiDB-lite"/>
    </source>
</evidence>
<dbReference type="Gene3D" id="3.40.50.1820">
    <property type="entry name" value="alpha/beta hydrolase"/>
    <property type="match status" value="1"/>
</dbReference>
<dbReference type="EMBL" id="FNHE01000007">
    <property type="protein sequence ID" value="SDM65567.1"/>
    <property type="molecule type" value="Genomic_DNA"/>
</dbReference>
<dbReference type="InterPro" id="IPR029058">
    <property type="entry name" value="AB_hydrolase_fold"/>
</dbReference>
<sequence>MIRAWHGTDMDAQTDARDTPGHSRTVDIDGPVHHVDFGGREDGPIVVLVHGLGGSHLNWDLFAPLLTPHARVHALDLPGFGRSEPGQRTANVRDNVVVLDRFVREVTGGPVVLVGNSMGGMVSVLEAQRSPAKVSGLVLVDPALPGPRGRPDPRVAAAFGLYALPGAGLRYLAGRRRRLGARGTVREMLVLCGVDPDAVPPALIDRSVALVDERRDVVGMDRAFLTAARSLLLLLADPRLMRRAMAGVQVPVLLVHGDRDRLVPVSVARDVARRHPDWRYVELPGVGHVPQLQCPESLAEHVLAWLPR</sequence>
<dbReference type="PANTHER" id="PTHR46438">
    <property type="entry name" value="ALPHA/BETA-HYDROLASES SUPERFAMILY PROTEIN"/>
    <property type="match status" value="1"/>
</dbReference>
<reference evidence="4" key="1">
    <citation type="submission" date="2016-10" db="EMBL/GenBank/DDBJ databases">
        <authorList>
            <person name="Varghese N."/>
            <person name="Submissions S."/>
        </authorList>
    </citation>
    <scope>NUCLEOTIDE SEQUENCE [LARGE SCALE GENOMIC DNA]</scope>
    <source>
        <strain evidence="4">DSM 45419</strain>
    </source>
</reference>
<evidence type="ECO:0000259" key="2">
    <source>
        <dbReference type="Pfam" id="PF12697"/>
    </source>
</evidence>
<dbReference type="GO" id="GO:0003824">
    <property type="term" value="F:catalytic activity"/>
    <property type="evidence" value="ECO:0007669"/>
    <property type="project" value="UniProtKB-ARBA"/>
</dbReference>
<organism evidence="3 4">
    <name type="scientific">Geodermatophilus siccatus</name>
    <dbReference type="NCBI Taxonomy" id="1137991"/>
    <lineage>
        <taxon>Bacteria</taxon>
        <taxon>Bacillati</taxon>
        <taxon>Actinomycetota</taxon>
        <taxon>Actinomycetes</taxon>
        <taxon>Geodermatophilales</taxon>
        <taxon>Geodermatophilaceae</taxon>
        <taxon>Geodermatophilus</taxon>
    </lineage>
</organism>
<keyword evidence="4" id="KW-1185">Reference proteome</keyword>
<protein>
    <submittedName>
        <fullName evidence="3">Pimeloyl-ACP methyl ester carboxylesterase</fullName>
    </submittedName>
</protein>
<dbReference type="Pfam" id="PF12697">
    <property type="entry name" value="Abhydrolase_6"/>
    <property type="match status" value="1"/>
</dbReference>
<dbReference type="PRINTS" id="PR00111">
    <property type="entry name" value="ABHYDROLASE"/>
</dbReference>
<evidence type="ECO:0000313" key="4">
    <source>
        <dbReference type="Proteomes" id="UP000198680"/>
    </source>
</evidence>
<gene>
    <name evidence="3" type="ORF">SAMN05660642_03027</name>
</gene>
<dbReference type="AlphaFoldDB" id="A0A1G9V0J7"/>
<accession>A0A1G9V0J7</accession>
<feature type="region of interest" description="Disordered" evidence="1">
    <location>
        <begin position="1"/>
        <end position="32"/>
    </location>
</feature>
<feature type="domain" description="AB hydrolase-1" evidence="2">
    <location>
        <begin position="46"/>
        <end position="300"/>
    </location>
</feature>
<dbReference type="PANTHER" id="PTHR46438:SF11">
    <property type="entry name" value="LIPASE-RELATED"/>
    <property type="match status" value="1"/>
</dbReference>
<proteinExistence type="predicted"/>